<feature type="transmembrane region" description="Helical" evidence="1">
    <location>
        <begin position="12"/>
        <end position="38"/>
    </location>
</feature>
<name>F5H195_HUMAN</name>
<dbReference type="HOGENOM" id="CLU_3279222_0_0_1"/>
<dbReference type="Antibodypedia" id="42427">
    <property type="antibodies" value="30 antibodies from 14 providers"/>
</dbReference>
<dbReference type="EMBL" id="AC008013">
    <property type="status" value="NOT_ANNOTATED_CDS"/>
    <property type="molecule type" value="Genomic_DNA"/>
</dbReference>
<dbReference type="Ensembl" id="ENST00000545802.1">
    <property type="protein sequence ID" value="ENSP00000443890.1"/>
    <property type="gene ID" value="ENSG00000110900.16"/>
</dbReference>
<evidence type="ECO:0000313" key="3">
    <source>
        <dbReference type="Proteomes" id="UP000005640"/>
    </source>
</evidence>
<proteinExistence type="predicted"/>
<dbReference type="SMR" id="F5H195"/>
<dbReference type="OpenTargets" id="ENSG00000110900"/>
<accession>F5H195</accession>
<gene>
    <name evidence="2" type="primary">TSPAN11</name>
</gene>
<organism evidence="2 3">
    <name type="scientific">Homo sapiens</name>
    <name type="common">Human</name>
    <dbReference type="NCBI Taxonomy" id="9606"/>
    <lineage>
        <taxon>Eukaryota</taxon>
        <taxon>Metazoa</taxon>
        <taxon>Chordata</taxon>
        <taxon>Craniata</taxon>
        <taxon>Vertebrata</taxon>
        <taxon>Euteleostomi</taxon>
        <taxon>Mammalia</taxon>
        <taxon>Eutheria</taxon>
        <taxon>Euarchontoglires</taxon>
        <taxon>Primates</taxon>
        <taxon>Haplorrhini</taxon>
        <taxon>Catarrhini</taxon>
        <taxon>Hominidae</taxon>
        <taxon>Homo</taxon>
    </lineage>
</organism>
<dbReference type="Bgee" id="ENSG00000110900">
    <property type="expression patterns" value="Expressed in tendon of biceps brachii and 126 other cell types or tissues"/>
</dbReference>
<dbReference type="AlphaFoldDB" id="F5H195"/>
<dbReference type="UCSC" id="uc058mkq.1">
    <property type="organism name" value="human"/>
</dbReference>
<dbReference type="EMBL" id="KF510395">
    <property type="status" value="NOT_ANNOTATED_CDS"/>
    <property type="molecule type" value="Genomic_DNA"/>
</dbReference>
<dbReference type="OrthoDB" id="438211at2759"/>
<reference evidence="2" key="5">
    <citation type="submission" date="2025-09" db="UniProtKB">
        <authorList>
            <consortium name="Ensembl"/>
        </authorList>
    </citation>
    <scope>IDENTIFICATION</scope>
</reference>
<sequence>MAHYKTEQDDWLIIYLKYLLFVFNFFFWVSEFCTHILFPEH</sequence>
<dbReference type="Proteomes" id="UP000005640">
    <property type="component" value="Chromosome 12"/>
</dbReference>
<reference evidence="2 3" key="1">
    <citation type="journal article" date="2001" name="Nature">
        <title>Initial sequencing and analysis of the human genome.</title>
        <authorList>
            <consortium name="International Human Genome Sequencing Consortium"/>
            <person name="Lander E.S."/>
            <person name="Linton L.M."/>
            <person name="Birren B."/>
            <person name="Nusbaum C."/>
            <person name="Zody M.C."/>
            <person name="Baldwin J."/>
            <person name="Devon K."/>
            <person name="Dewar K."/>
            <person name="Doyle M."/>
            <person name="FitzHugh W."/>
            <person name="Funke R."/>
            <person name="Gage D."/>
            <person name="Harris K."/>
            <person name="Heaford A."/>
            <person name="Howland J."/>
            <person name="Kann L."/>
            <person name="Lehoczky J."/>
            <person name="LeVine R."/>
            <person name="McEwan P."/>
            <person name="McKernan K."/>
            <person name="Meldrim J."/>
            <person name="Mesirov J.P."/>
            <person name="Miranda C."/>
            <person name="Morris W."/>
            <person name="Naylor J."/>
            <person name="Raymond C."/>
            <person name="Rosetti M."/>
            <person name="Santos R."/>
            <person name="Sheridan A."/>
            <person name="Sougnez C."/>
            <person name="Stange-Thomann N."/>
            <person name="Stojanovic N."/>
            <person name="Subramanian A."/>
            <person name="Wyman D."/>
            <person name="Rogers J."/>
            <person name="Sulston J."/>
            <person name="Ainscough R."/>
            <person name="Beck S."/>
            <person name="Bentley D."/>
            <person name="Burton J."/>
            <person name="Clee C."/>
            <person name="Carter N."/>
            <person name="Coulson A."/>
            <person name="Deadman R."/>
            <person name="Deloukas P."/>
            <person name="Dunham A."/>
            <person name="Dunham I."/>
            <person name="Durbin R."/>
            <person name="French L."/>
            <person name="Grafham D."/>
            <person name="Gregory S."/>
            <person name="Hubbard T."/>
            <person name="Humphray S."/>
            <person name="Hunt A."/>
            <person name="Jones M."/>
            <person name="Lloyd C."/>
            <person name="McMurray A."/>
            <person name="Matthews L."/>
            <person name="Mercer S."/>
            <person name="Milne S."/>
            <person name="Mullikin J.C."/>
            <person name="Mungall A."/>
            <person name="Plumb R."/>
            <person name="Ross M."/>
            <person name="Shownkeen R."/>
            <person name="Sims S."/>
            <person name="Waterston R.H."/>
            <person name="Wilson R.K."/>
            <person name="Hillier L.W."/>
            <person name="McPherson J.D."/>
            <person name="Marra M.A."/>
            <person name="Mardis E.R."/>
            <person name="Fulton L.A."/>
            <person name="Chinwalla A.T."/>
            <person name="Pepin K.H."/>
            <person name="Gish W.R."/>
            <person name="Chissoe S.L."/>
            <person name="Wendl M.C."/>
            <person name="Delehaunty K.D."/>
            <person name="Miner T.L."/>
            <person name="Delehaunty A."/>
            <person name="Kramer J.B."/>
            <person name="Cook L.L."/>
            <person name="Fulton R.S."/>
            <person name="Johnson D.L."/>
            <person name="Minx P.J."/>
            <person name="Clifton S.W."/>
            <person name="Hawkins T."/>
            <person name="Branscomb E."/>
            <person name="Predki P."/>
            <person name="Richardson P."/>
            <person name="Wenning S."/>
            <person name="Slezak T."/>
            <person name="Doggett N."/>
            <person name="Cheng J.F."/>
            <person name="Olsen A."/>
            <person name="Lucas S."/>
            <person name="Elkin C."/>
            <person name="Uberbacher E."/>
            <person name="Frazier M."/>
            <person name="Gibbs R.A."/>
            <person name="Muzny D.M."/>
            <person name="Scherer S.E."/>
            <person name="Bouck J.B."/>
            <person name="Sodergren E.J."/>
            <person name="Worley K.C."/>
            <person name="Rives C.M."/>
            <person name="Gorrell J.H."/>
            <person name="Metzker M.L."/>
            <person name="Naylor S.L."/>
            <person name="Kucherlapati R.S."/>
            <person name="Nelson D.L."/>
            <person name="Weinstock G.M."/>
            <person name="Sakaki Y."/>
            <person name="Fujiyama A."/>
            <person name="Hattori M."/>
            <person name="Yada T."/>
            <person name="Toyoda A."/>
            <person name="Itoh T."/>
            <person name="Kawagoe C."/>
            <person name="Watanabe H."/>
            <person name="Totoki Y."/>
            <person name="Taylor T."/>
            <person name="Weissenbach J."/>
            <person name="Heilig R."/>
            <person name="Saurin W."/>
            <person name="Artiguenave F."/>
            <person name="Brottier P."/>
            <person name="Bruls T."/>
            <person name="Pelletier E."/>
            <person name="Robert C."/>
            <person name="Wincker P."/>
            <person name="Smith D.R."/>
            <person name="Doucette-Stamm L."/>
            <person name="Rubenfield M."/>
            <person name="Weinstock K."/>
            <person name="Lee H.M."/>
            <person name="Dubois J."/>
            <person name="Rosenthal A."/>
            <person name="Platzer M."/>
            <person name="Nyakatura G."/>
            <person name="Taudien S."/>
            <person name="Rump A."/>
            <person name="Yang H."/>
            <person name="Yu J."/>
            <person name="Wang J."/>
            <person name="Huang G."/>
            <person name="Gu J."/>
            <person name="Hood L."/>
            <person name="Rowen L."/>
            <person name="Madan A."/>
            <person name="Qin S."/>
            <person name="Davis R.W."/>
            <person name="Federspiel N.A."/>
            <person name="Abola A.P."/>
            <person name="Proctor M.J."/>
            <person name="Myers R.M."/>
            <person name="Schmutz J."/>
            <person name="Dickson M."/>
            <person name="Grimwood J."/>
            <person name="Cox D.R."/>
            <person name="Olson M.V."/>
            <person name="Kaul R."/>
            <person name="Raymond C."/>
            <person name="Shimizu N."/>
            <person name="Kawasaki K."/>
            <person name="Minoshima S."/>
            <person name="Evans G.A."/>
            <person name="Athanasiou M."/>
            <person name="Schultz R."/>
            <person name="Roe B.A."/>
            <person name="Chen F."/>
            <person name="Pan H."/>
            <person name="Ramser J."/>
            <person name="Lehrach H."/>
            <person name="Reinhardt R."/>
            <person name="McCombie W.R."/>
            <person name="de la Bastide M."/>
            <person name="Dedhia N."/>
            <person name="Blocker H."/>
            <person name="Hornischer K."/>
            <person name="Nordsiek G."/>
            <person name="Agarwala R."/>
            <person name="Aravind L."/>
            <person name="Bailey J.A."/>
            <person name="Bateman A."/>
            <person name="Batzoglou S."/>
            <person name="Birney E."/>
            <person name="Bork P."/>
            <person name="Brown D.G."/>
            <person name="Burge C.B."/>
            <person name="Cerutti L."/>
            <person name="Chen H.C."/>
            <person name="Church D."/>
            <person name="Clamp M."/>
            <person name="Copley R.R."/>
            <person name="Doerks T."/>
            <person name="Eddy S.R."/>
            <person name="Eichler E.E."/>
            <person name="Furey T.S."/>
            <person name="Galagan J."/>
            <person name="Gilbert J.G."/>
            <person name="Harmon C."/>
            <person name="Hayashizaki Y."/>
            <person name="Haussler D."/>
            <person name="Hermjakob H."/>
            <person name="Hokamp K."/>
            <person name="Jang W."/>
            <person name="Johnson L.S."/>
            <person name="Jones T.A."/>
            <person name="Kasif S."/>
            <person name="Kaspryzk A."/>
            <person name="Kennedy S."/>
            <person name="Kent W.J."/>
            <person name="Kitts P."/>
            <person name="Koonin E.V."/>
            <person name="Korf I."/>
            <person name="Kulp D."/>
            <person name="Lancet D."/>
            <person name="Lowe T.M."/>
            <person name="McLysaght A."/>
            <person name="Mikkelsen T."/>
            <person name="Moran J.V."/>
            <person name="Mulder N."/>
            <person name="Pollara V.J."/>
            <person name="Ponting C.P."/>
            <person name="Schuler G."/>
            <person name="Schultz J."/>
            <person name="Slater G."/>
            <person name="Smit A.F."/>
            <person name="Stupka E."/>
            <person name="Szustakowski J."/>
            <person name="Thierry-Mieg D."/>
            <person name="Thierry-Mieg J."/>
            <person name="Wagner L."/>
            <person name="Wallis J."/>
            <person name="Wheeler R."/>
            <person name="Williams A."/>
            <person name="Wolf Y.I."/>
            <person name="Wolfe K.H."/>
            <person name="Yang S.P."/>
            <person name="Yeh R.F."/>
            <person name="Collins F."/>
            <person name="Guyer M.S."/>
            <person name="Peterson J."/>
            <person name="Felsenfeld A."/>
            <person name="Wetterstrand K.A."/>
            <person name="Patrinos A."/>
            <person name="Morgan M.J."/>
            <person name="de Jong P."/>
            <person name="Catanese J.J."/>
            <person name="Osoegawa K."/>
            <person name="Shizuya H."/>
            <person name="Choi S."/>
            <person name="Chen Y.J."/>
        </authorList>
    </citation>
    <scope>NUCLEOTIDE SEQUENCE [LARGE SCALE GENOMIC DNA]</scope>
</reference>
<reference evidence="2 3" key="3">
    <citation type="journal article" date="2006" name="Nature">
        <title>The finished DNA sequence of human chromosome 12.</title>
        <authorList>
            <consortium name="Baylor College of Medicine Human Genome Sequencing Center Sequence Production Team"/>
            <person name="Scherer S.E."/>
            <person name="Muzny D.M."/>
            <person name="Buhay C.J."/>
            <person name="Chen R."/>
            <person name="Cree A."/>
            <person name="Ding Y."/>
            <person name="Dugan-Rocha S."/>
            <person name="Gill R."/>
            <person name="Gunaratne P."/>
            <person name="Harris R.A."/>
            <person name="Hawes A.C."/>
            <person name="Hernandez J."/>
            <person name="Hodgson A.V."/>
            <person name="Hume J."/>
            <person name="Jackson A."/>
            <person name="Khan Z.M."/>
            <person name="Kovar-Smith C."/>
            <person name="Lewis L.R."/>
            <person name="Lozado R.J."/>
            <person name="Metzker M.L."/>
            <person name="Milosavljevic A."/>
            <person name="Miner G.R."/>
            <person name="Montgomery K.T."/>
            <person name="Morgan M.B."/>
            <person name="Nazareth L.V."/>
            <person name="Scott G."/>
            <person name="Sodergren E."/>
            <person name="Song X.Z."/>
            <person name="Steffen D."/>
            <person name="Lovering R.C."/>
            <person name="Wheeler D.A."/>
            <person name="Worley K.C."/>
            <person name="Yuan Y."/>
            <person name="Zhang Z."/>
            <person name="Adams C.Q."/>
            <person name="Ansari-Lari M.A."/>
            <person name="Ayele M."/>
            <person name="Brown M.J."/>
            <person name="Chen G."/>
            <person name="Chen Z."/>
            <person name="Clerc-Blankenburg K.P."/>
            <person name="Davis C."/>
            <person name="Delgado O."/>
            <person name="Dinh H.H."/>
            <person name="Draper H."/>
            <person name="Gonzalez-Garay M.L."/>
            <person name="Havlak P."/>
            <person name="Jackson L.R."/>
            <person name="Jacob L.S."/>
            <person name="Kelly S.H."/>
            <person name="Li L."/>
            <person name="Li Z."/>
            <person name="Liu J."/>
            <person name="Liu W."/>
            <person name="Lu J."/>
            <person name="Maheshwari M."/>
            <person name="Nguyen B.V."/>
            <person name="Okwuonu G.O."/>
            <person name="Pasternak S."/>
            <person name="Perez L.M."/>
            <person name="Plopper F.J."/>
            <person name="Santibanez J."/>
            <person name="Shen H."/>
            <person name="Tabor P.E."/>
            <person name="Verduzco D."/>
            <person name="Waldron L."/>
            <person name="Wang Q."/>
            <person name="Williams G.A."/>
            <person name="Zhang J."/>
            <person name="Zhou J."/>
            <person name="Allen C.C."/>
            <person name="Amin A.G."/>
            <person name="Anyalebechi V."/>
            <person name="Bailey M."/>
            <person name="Barbaria J.A."/>
            <person name="Bimage K.E."/>
            <person name="Bryant N.P."/>
            <person name="Burch P.E."/>
            <person name="Burkett C.E."/>
            <person name="Burrell K.L."/>
            <person name="Calderon E."/>
            <person name="Cardenas V."/>
            <person name="Carter K."/>
            <person name="Casias K."/>
            <person name="Cavazos I."/>
            <person name="Cavazos S.R."/>
            <person name="Ceasar H."/>
            <person name="Chacko J."/>
            <person name="Chan S.N."/>
            <person name="Chavez D."/>
            <person name="Christopoulos C."/>
            <person name="Chu J."/>
            <person name="Cockrell R."/>
            <person name="Cox C.D."/>
            <person name="Dang M."/>
            <person name="Dathorne S.R."/>
            <person name="David R."/>
            <person name="Davis C.M."/>
            <person name="Davy-Carroll L."/>
            <person name="Deshazo D.R."/>
            <person name="Donlin J.E."/>
            <person name="D'Souza L."/>
            <person name="Eaves K.A."/>
            <person name="Egan A."/>
            <person name="Emery-Cohen A.J."/>
            <person name="Escotto M."/>
            <person name="Flagg N."/>
            <person name="Forbes L.D."/>
            <person name="Gabisi A.M."/>
            <person name="Garza M."/>
            <person name="Hamilton C."/>
            <person name="Henderson N."/>
            <person name="Hernandez O."/>
            <person name="Hines S."/>
            <person name="Hogues M.E."/>
            <person name="Huang M."/>
            <person name="Idlebird D.G."/>
            <person name="Johnson R."/>
            <person name="Jolivet A."/>
            <person name="Jones S."/>
            <person name="Kagan R."/>
            <person name="King L.M."/>
            <person name="Leal B."/>
            <person name="Lebow H."/>
            <person name="Lee S."/>
            <person name="LeVan J.M."/>
            <person name="Lewis L.C."/>
            <person name="London P."/>
            <person name="Lorensuhewa L.M."/>
            <person name="Loulseged H."/>
            <person name="Lovett D.A."/>
            <person name="Lucier A."/>
            <person name="Lucier R.L."/>
            <person name="Ma J."/>
            <person name="Madu R.C."/>
            <person name="Mapua P."/>
            <person name="Martindale A.D."/>
            <person name="Martinez E."/>
            <person name="Massey E."/>
            <person name="Mawhiney S."/>
            <person name="Meador M.G."/>
            <person name="Mendez S."/>
            <person name="Mercado C."/>
            <person name="Mercado I.C."/>
            <person name="Merritt C.E."/>
            <person name="Miner Z.L."/>
            <person name="Minja E."/>
            <person name="Mitchell T."/>
            <person name="Mohabbat F."/>
            <person name="Mohabbat K."/>
            <person name="Montgomery B."/>
            <person name="Moore N."/>
            <person name="Morris S."/>
            <person name="Munidasa M."/>
            <person name="Ngo R.N."/>
            <person name="Nguyen N.B."/>
            <person name="Nickerson E."/>
            <person name="Nwaokelemeh O.O."/>
            <person name="Nwokenkwo S."/>
            <person name="Obregon M."/>
            <person name="Oguh M."/>
            <person name="Oragunye N."/>
            <person name="Oviedo R.J."/>
            <person name="Parish B.J."/>
            <person name="Parker D.N."/>
            <person name="Parrish J."/>
            <person name="Parks K.L."/>
            <person name="Paul H.A."/>
            <person name="Payton B.A."/>
            <person name="Perez A."/>
            <person name="Perrin W."/>
            <person name="Pickens A."/>
            <person name="Primus E.L."/>
            <person name="Pu L.L."/>
            <person name="Puazo M."/>
            <person name="Quiles M.M."/>
            <person name="Quiroz J.B."/>
            <person name="Rabata D."/>
            <person name="Reeves K."/>
            <person name="Ruiz S.J."/>
            <person name="Shao H."/>
            <person name="Sisson I."/>
            <person name="Sonaike T."/>
            <person name="Sorelle R.P."/>
            <person name="Sutton A.E."/>
            <person name="Svatek A.F."/>
            <person name="Svetz L.A."/>
            <person name="Tamerisa K.S."/>
            <person name="Taylor T.R."/>
            <person name="Teague B."/>
            <person name="Thomas N."/>
            <person name="Thorn R.D."/>
            <person name="Trejos Z.Y."/>
            <person name="Trevino B.K."/>
            <person name="Ukegbu O.N."/>
            <person name="Urban J.B."/>
            <person name="Vasquez L.I."/>
            <person name="Vera V.A."/>
            <person name="Villasana D.M."/>
            <person name="Wang L."/>
            <person name="Ward-Moore S."/>
            <person name="Warren J.T."/>
            <person name="Wei X."/>
            <person name="White F."/>
            <person name="Williamson A.L."/>
            <person name="Wleczyk R."/>
            <person name="Wooden H.S."/>
            <person name="Wooden S.H."/>
            <person name="Yen J."/>
            <person name="Yoon L."/>
            <person name="Yoon V."/>
            <person name="Zorrilla S.E."/>
            <person name="Nelson D."/>
            <person name="Kucherlapati R."/>
            <person name="Weinstock G."/>
            <person name="Gibbs R.A."/>
            <person name="null."/>
        </authorList>
    </citation>
    <scope>NUCLEOTIDE SEQUENCE [LARGE SCALE GENOMIC DNA]</scope>
</reference>
<keyword evidence="1" id="KW-0812">Transmembrane</keyword>
<keyword evidence="1" id="KW-0472">Membrane</keyword>
<dbReference type="VEuPathDB" id="HostDB:ENSG00000110900"/>
<protein>
    <submittedName>
        <fullName evidence="2">Tetraspanin 11</fullName>
    </submittedName>
</protein>
<dbReference type="ExpressionAtlas" id="F5H195">
    <property type="expression patterns" value="baseline and differential"/>
</dbReference>
<keyword evidence="3" id="KW-1185">Reference proteome</keyword>
<dbReference type="EMBL" id="AC008150">
    <property type="status" value="NOT_ANNOTATED_CDS"/>
    <property type="molecule type" value="Genomic_DNA"/>
</dbReference>
<dbReference type="GeneTree" id="ENSGT00940000161249"/>
<dbReference type="ChiTaRS" id="TSPAN11">
    <property type="organism name" value="human"/>
</dbReference>
<dbReference type="Ensembl" id="ENST00000545802.1">
    <property type="protein sequence ID" value="ENSP00000443890.1"/>
    <property type="gene ID" value="ENSG00000110900.17"/>
</dbReference>
<evidence type="ECO:0000313" key="2">
    <source>
        <dbReference type="Ensembl" id="ENSP00000443890.1"/>
    </source>
</evidence>
<dbReference type="HGNC" id="HGNC:30795">
    <property type="gene designation" value="TSPAN11"/>
</dbReference>
<reference evidence="2 3" key="2">
    <citation type="journal article" date="2004" name="Nature">
        <title>Finishing the euchromatic sequence of the human genome.</title>
        <authorList>
            <consortium name="International Human Genome Sequencing Consortium"/>
        </authorList>
    </citation>
    <scope>NUCLEOTIDE SEQUENCE [LARGE SCALE GENOMIC DNA]</scope>
</reference>
<reference evidence="2" key="4">
    <citation type="submission" date="2025-08" db="UniProtKB">
        <authorList>
            <consortium name="Ensembl"/>
        </authorList>
    </citation>
    <scope>IDENTIFICATION</scope>
</reference>
<keyword evidence="1" id="KW-1133">Transmembrane helix</keyword>
<evidence type="ECO:0000256" key="1">
    <source>
        <dbReference type="SAM" id="Phobius"/>
    </source>
</evidence>